<accession>A0ACC3YLG7</accession>
<name>A0ACC3YLG7_COLTU</name>
<gene>
    <name evidence="1" type="ORF">CTRU02_211645</name>
</gene>
<organism evidence="1 2">
    <name type="scientific">Colletotrichum truncatum</name>
    <name type="common">Anthracnose fungus</name>
    <name type="synonym">Colletotrichum capsici</name>
    <dbReference type="NCBI Taxonomy" id="5467"/>
    <lineage>
        <taxon>Eukaryota</taxon>
        <taxon>Fungi</taxon>
        <taxon>Dikarya</taxon>
        <taxon>Ascomycota</taxon>
        <taxon>Pezizomycotina</taxon>
        <taxon>Sordariomycetes</taxon>
        <taxon>Hypocreomycetidae</taxon>
        <taxon>Glomerellales</taxon>
        <taxon>Glomerellaceae</taxon>
        <taxon>Colletotrichum</taxon>
        <taxon>Colletotrichum truncatum species complex</taxon>
    </lineage>
</organism>
<sequence>MTTLLSLPRELLRCILSEVYRHTEPECFQLMPLFEVYTNSIPTLKSLSQTCRQLHQAVVPFLYRDISLERTTGPALIALLRYFEANPYSASCVRKIYINWNTLDKDAFVYSYDDTEFINGLAKSLGLSLPENWDVYEESTSILAGLVLLKASDVQTVDVKGYPASFYQSIPVRASHRLRSFKEFRSSVRPGDFRPEPMYDLCRLINLAPHLKVFHANNLLGMNEGDIDWSNITSLNLDDDQFGTKKIIRIIESCKRLEHLEFECGDESPAPVIVALEKHAESMKLLSFISYGDDPEADGLISLKAFQTLEGLTLNGLECVPGTILQTIPQSLNHLRIDGDFDHLQEDFQWLASKYLEGSFPNFERLRLEPMWTCGHDTCPFILDGKIRLDKMERLQDEGFSAEYEGSTCKTHWEIVLELVKAGIQVWVDQPVP</sequence>
<reference evidence="1 2" key="1">
    <citation type="journal article" date="2020" name="Phytopathology">
        <title>Genome Sequence Resources of Colletotrichum truncatum, C. plurivorum, C. musicola, and C. sojae: Four Species Pathogenic to Soybean (Glycine max).</title>
        <authorList>
            <person name="Rogerio F."/>
            <person name="Boufleur T.R."/>
            <person name="Ciampi-Guillardi M."/>
            <person name="Sukno S.A."/>
            <person name="Thon M.R."/>
            <person name="Massola Junior N.S."/>
            <person name="Baroncelli R."/>
        </authorList>
    </citation>
    <scope>NUCLEOTIDE SEQUENCE [LARGE SCALE GENOMIC DNA]</scope>
    <source>
        <strain evidence="1 2">CMES1059</strain>
    </source>
</reference>
<comment type="caution">
    <text evidence="1">The sequence shown here is derived from an EMBL/GenBank/DDBJ whole genome shotgun (WGS) entry which is preliminary data.</text>
</comment>
<protein>
    <submittedName>
        <fullName evidence="1">Uncharacterized protein</fullName>
    </submittedName>
</protein>
<keyword evidence="2" id="KW-1185">Reference proteome</keyword>
<dbReference type="EMBL" id="VUJX02000008">
    <property type="protein sequence ID" value="KAL0932682.1"/>
    <property type="molecule type" value="Genomic_DNA"/>
</dbReference>
<evidence type="ECO:0000313" key="2">
    <source>
        <dbReference type="Proteomes" id="UP000805649"/>
    </source>
</evidence>
<proteinExistence type="predicted"/>
<dbReference type="Proteomes" id="UP000805649">
    <property type="component" value="Unassembled WGS sequence"/>
</dbReference>
<evidence type="ECO:0000313" key="1">
    <source>
        <dbReference type="EMBL" id="KAL0932682.1"/>
    </source>
</evidence>